<feature type="transmembrane region" description="Helical" evidence="8">
    <location>
        <begin position="121"/>
        <end position="139"/>
    </location>
</feature>
<accession>A0A226E167</accession>
<comment type="subcellular location">
    <subcellularLocation>
        <location evidence="8">Cell membrane</location>
        <topology evidence="8">Multi-pass membrane protein</topology>
    </subcellularLocation>
    <subcellularLocation>
        <location evidence="1">Membrane</location>
        <topology evidence="1">Multi-pass membrane protein</topology>
    </subcellularLocation>
</comment>
<dbReference type="Pfam" id="PF00909">
    <property type="entry name" value="Ammonium_transp"/>
    <property type="match status" value="1"/>
</dbReference>
<feature type="transmembrane region" description="Helical" evidence="8">
    <location>
        <begin position="22"/>
        <end position="43"/>
    </location>
</feature>
<feature type="transmembrane region" description="Helical" evidence="8">
    <location>
        <begin position="218"/>
        <end position="235"/>
    </location>
</feature>
<keyword evidence="3 8" id="KW-0813">Transport</keyword>
<keyword evidence="6 8" id="KW-0472">Membrane</keyword>
<dbReference type="PANTHER" id="PTHR43029:SF10">
    <property type="entry name" value="AMMONIUM TRANSPORTER MEP2"/>
    <property type="match status" value="1"/>
</dbReference>
<organism evidence="10 11">
    <name type="scientific">Folsomia candida</name>
    <name type="common">Springtail</name>
    <dbReference type="NCBI Taxonomy" id="158441"/>
    <lineage>
        <taxon>Eukaryota</taxon>
        <taxon>Metazoa</taxon>
        <taxon>Ecdysozoa</taxon>
        <taxon>Arthropoda</taxon>
        <taxon>Hexapoda</taxon>
        <taxon>Collembola</taxon>
        <taxon>Entomobryomorpha</taxon>
        <taxon>Isotomoidea</taxon>
        <taxon>Isotomidae</taxon>
        <taxon>Proisotominae</taxon>
        <taxon>Folsomia</taxon>
    </lineage>
</organism>
<dbReference type="PANTHER" id="PTHR43029">
    <property type="entry name" value="AMMONIUM TRANSPORTER MEP2"/>
    <property type="match status" value="1"/>
</dbReference>
<evidence type="ECO:0000313" key="10">
    <source>
        <dbReference type="EMBL" id="OXA50671.1"/>
    </source>
</evidence>
<reference evidence="10 11" key="1">
    <citation type="submission" date="2015-12" db="EMBL/GenBank/DDBJ databases">
        <title>The genome of Folsomia candida.</title>
        <authorList>
            <person name="Faddeeva A."/>
            <person name="Derks M.F."/>
            <person name="Anvar Y."/>
            <person name="Smit S."/>
            <person name="Van Straalen N."/>
            <person name="Roelofs D."/>
        </authorList>
    </citation>
    <scope>NUCLEOTIDE SEQUENCE [LARGE SCALE GENOMIC DNA]</scope>
    <source>
        <strain evidence="10 11">VU population</strain>
        <tissue evidence="10">Whole body</tissue>
    </source>
</reference>
<feature type="transmembrane region" description="Helical" evidence="8">
    <location>
        <begin position="179"/>
        <end position="198"/>
    </location>
</feature>
<feature type="transmembrane region" description="Helical" evidence="8">
    <location>
        <begin position="339"/>
        <end position="359"/>
    </location>
</feature>
<evidence type="ECO:0000256" key="7">
    <source>
        <dbReference type="ARBA" id="ARBA00023177"/>
    </source>
</evidence>
<dbReference type="OMA" id="FVFYQFA"/>
<sequence>MSNIHNFSENRGSGPVYNSGDIAWILSCTTLVWLLIPGIGFFYSGMARSRSALSLIILCCWSIAVVSIQWFLFGYSLALSEGSKCPFIGGFGRVLLYGLDEPSDIGEDGGGRVVPEVLFCIYHSMVAGITPALVVGAIAERGRFLPTVVFMLFWTTLVYDVLAYWTWGQAGWSNQLGGLDFAGGTPVHIASGAAAIAYAMQLGEREGRHVINYKPHNLVQVVLGTSLMWFGWFGFNSGNAKGANARAAMVLLVTNLSASFGGITWALVDYRKNKSFSALSFCFGAVAGLVTITPASGFIRPASAPIFGIVGAVACRWASELKHIIGVDDALDVANVHGVGGLIGTLLTGVFAESGMAALDGITTDIRGGWIDGNWIQVGIQAVNCVAGGIWSFVVTYGILWVMNKIPGLELRVDAASARLGLDKGEIGECAYERIAPAPPGSEGTGSDP</sequence>
<proteinExistence type="inferred from homology"/>
<evidence type="ECO:0000256" key="2">
    <source>
        <dbReference type="ARBA" id="ARBA00005887"/>
    </source>
</evidence>
<comment type="similarity">
    <text evidence="2 8">Belongs to the ammonia transporter channel (TC 1.A.11.2) family.</text>
</comment>
<dbReference type="OrthoDB" id="534912at2759"/>
<evidence type="ECO:0000256" key="6">
    <source>
        <dbReference type="ARBA" id="ARBA00023136"/>
    </source>
</evidence>
<dbReference type="InterPro" id="IPR029020">
    <property type="entry name" value="Ammonium/urea_transptr"/>
</dbReference>
<feature type="domain" description="Ammonium transporter AmtB-like" evidence="9">
    <location>
        <begin position="23"/>
        <end position="432"/>
    </location>
</feature>
<dbReference type="Gene3D" id="1.10.3430.10">
    <property type="entry name" value="Ammonium transporter AmtB like domains"/>
    <property type="match status" value="1"/>
</dbReference>
<dbReference type="NCBIfam" id="TIGR00836">
    <property type="entry name" value="amt"/>
    <property type="match status" value="1"/>
</dbReference>
<comment type="caution">
    <text evidence="10">The sequence shown here is derived from an EMBL/GenBank/DDBJ whole genome shotgun (WGS) entry which is preliminary data.</text>
</comment>
<keyword evidence="7 8" id="KW-0924">Ammonia transport</keyword>
<keyword evidence="4 8" id="KW-0812">Transmembrane</keyword>
<keyword evidence="5 8" id="KW-1133">Transmembrane helix</keyword>
<evidence type="ECO:0000256" key="8">
    <source>
        <dbReference type="RuleBase" id="RU362002"/>
    </source>
</evidence>
<evidence type="ECO:0000256" key="4">
    <source>
        <dbReference type="ARBA" id="ARBA00022692"/>
    </source>
</evidence>
<evidence type="ECO:0000259" key="9">
    <source>
        <dbReference type="Pfam" id="PF00909"/>
    </source>
</evidence>
<dbReference type="AlphaFoldDB" id="A0A226E167"/>
<gene>
    <name evidence="10" type="ORF">Fcan01_14633</name>
</gene>
<name>A0A226E167_FOLCA</name>
<feature type="transmembrane region" description="Helical" evidence="8">
    <location>
        <begin position="55"/>
        <end position="73"/>
    </location>
</feature>
<feature type="transmembrane region" description="Helical" evidence="8">
    <location>
        <begin position="275"/>
        <end position="292"/>
    </location>
</feature>
<dbReference type="GO" id="GO:0008519">
    <property type="term" value="F:ammonium channel activity"/>
    <property type="evidence" value="ECO:0007669"/>
    <property type="project" value="InterPro"/>
</dbReference>
<dbReference type="Proteomes" id="UP000198287">
    <property type="component" value="Unassembled WGS sequence"/>
</dbReference>
<evidence type="ECO:0000256" key="3">
    <source>
        <dbReference type="ARBA" id="ARBA00022448"/>
    </source>
</evidence>
<feature type="transmembrane region" description="Helical" evidence="8">
    <location>
        <begin position="144"/>
        <end position="167"/>
    </location>
</feature>
<dbReference type="InterPro" id="IPR024041">
    <property type="entry name" value="NH4_transpt_AmtB-like_dom"/>
</dbReference>
<evidence type="ECO:0000313" key="11">
    <source>
        <dbReference type="Proteomes" id="UP000198287"/>
    </source>
</evidence>
<keyword evidence="11" id="KW-1185">Reference proteome</keyword>
<dbReference type="EMBL" id="LNIX01000008">
    <property type="protein sequence ID" value="OXA50671.1"/>
    <property type="molecule type" value="Genomic_DNA"/>
</dbReference>
<dbReference type="InterPro" id="IPR001905">
    <property type="entry name" value="Ammonium_transpt"/>
</dbReference>
<evidence type="ECO:0000256" key="5">
    <source>
        <dbReference type="ARBA" id="ARBA00022989"/>
    </source>
</evidence>
<dbReference type="SUPFAM" id="SSF111352">
    <property type="entry name" value="Ammonium transporter"/>
    <property type="match status" value="1"/>
</dbReference>
<dbReference type="GO" id="GO:0005886">
    <property type="term" value="C:plasma membrane"/>
    <property type="evidence" value="ECO:0007669"/>
    <property type="project" value="UniProtKB-SubCell"/>
</dbReference>
<feature type="transmembrane region" description="Helical" evidence="8">
    <location>
        <begin position="247"/>
        <end position="268"/>
    </location>
</feature>
<feature type="transmembrane region" description="Helical" evidence="8">
    <location>
        <begin position="379"/>
        <end position="402"/>
    </location>
</feature>
<protein>
    <recommendedName>
        <fullName evidence="8">Ammonium transporter</fullName>
    </recommendedName>
</protein>
<evidence type="ECO:0000256" key="1">
    <source>
        <dbReference type="ARBA" id="ARBA00004141"/>
    </source>
</evidence>